<evidence type="ECO:0000256" key="1">
    <source>
        <dbReference type="SAM" id="MobiDB-lite"/>
    </source>
</evidence>
<dbReference type="EMBL" id="FN430075">
    <property type="protein sequence ID" value="CAZ81470.1"/>
    <property type="molecule type" value="Genomic_DNA"/>
</dbReference>
<evidence type="ECO:0000313" key="4">
    <source>
        <dbReference type="EMBL" id="CAZ81470.1"/>
    </source>
</evidence>
<name>D5GAB6_TUBMM</name>
<dbReference type="InterPro" id="IPR058257">
    <property type="entry name" value="CorA-like_dom"/>
</dbReference>
<organism evidence="4 5">
    <name type="scientific">Tuber melanosporum (strain Mel28)</name>
    <name type="common">Perigord black truffle</name>
    <dbReference type="NCBI Taxonomy" id="656061"/>
    <lineage>
        <taxon>Eukaryota</taxon>
        <taxon>Fungi</taxon>
        <taxon>Dikarya</taxon>
        <taxon>Ascomycota</taxon>
        <taxon>Pezizomycotina</taxon>
        <taxon>Pezizomycetes</taxon>
        <taxon>Pezizales</taxon>
        <taxon>Tuberaceae</taxon>
        <taxon>Tuber</taxon>
    </lineage>
</organism>
<dbReference type="KEGG" id="tml:GSTUM_00005223001"/>
<feature type="transmembrane region" description="Helical" evidence="2">
    <location>
        <begin position="523"/>
        <end position="544"/>
    </location>
</feature>
<reference evidence="4 5" key="1">
    <citation type="journal article" date="2010" name="Nature">
        <title>Perigord black truffle genome uncovers evolutionary origins and mechanisms of symbiosis.</title>
        <authorList>
            <person name="Martin F."/>
            <person name="Kohler A."/>
            <person name="Murat C."/>
            <person name="Balestrini R."/>
            <person name="Coutinho P.M."/>
            <person name="Jaillon O."/>
            <person name="Montanini B."/>
            <person name="Morin E."/>
            <person name="Noel B."/>
            <person name="Percudani R."/>
            <person name="Porcel B."/>
            <person name="Rubini A."/>
            <person name="Amicucci A."/>
            <person name="Amselem J."/>
            <person name="Anthouard V."/>
            <person name="Arcioni S."/>
            <person name="Artiguenave F."/>
            <person name="Aury J.M."/>
            <person name="Ballario P."/>
            <person name="Bolchi A."/>
            <person name="Brenna A."/>
            <person name="Brun A."/>
            <person name="Buee M."/>
            <person name="Cantarel B."/>
            <person name="Chevalier G."/>
            <person name="Couloux A."/>
            <person name="Da Silva C."/>
            <person name="Denoeud F."/>
            <person name="Duplessis S."/>
            <person name="Ghignone S."/>
            <person name="Hilselberger B."/>
            <person name="Iotti M."/>
            <person name="Marcais B."/>
            <person name="Mello A."/>
            <person name="Miranda M."/>
            <person name="Pacioni G."/>
            <person name="Quesneville H."/>
            <person name="Riccioni C."/>
            <person name="Ruotolo R."/>
            <person name="Splivallo R."/>
            <person name="Stocchi V."/>
            <person name="Tisserant E."/>
            <person name="Viscomi A.R."/>
            <person name="Zambonelli A."/>
            <person name="Zampieri E."/>
            <person name="Henrissat B."/>
            <person name="Lebrun M.H."/>
            <person name="Paolocci F."/>
            <person name="Bonfante P."/>
            <person name="Ottonello S."/>
            <person name="Wincker P."/>
        </authorList>
    </citation>
    <scope>NUCLEOTIDE SEQUENCE [LARGE SCALE GENOMIC DNA]</scope>
    <source>
        <strain evidence="4 5">Mel28</strain>
    </source>
</reference>
<keyword evidence="2" id="KW-1133">Transmembrane helix</keyword>
<feature type="transmembrane region" description="Helical" evidence="2">
    <location>
        <begin position="479"/>
        <end position="503"/>
    </location>
</feature>
<dbReference type="GeneID" id="9185752"/>
<feature type="region of interest" description="Disordered" evidence="1">
    <location>
        <begin position="1"/>
        <end position="37"/>
    </location>
</feature>
<sequence length="563" mass="63973">MPIISPSDGNIHPQLTQAQPGPSTAGQESNTSGAQASPFQGWETYPLMLTNYNTLSQNGRVLSERLSSDSERLFRGPTDASLEILQVLETPDPDSPVIQRKANSATFENILMDDRRFHFRCFLSAWKLTLASAITPGNSWAKLPITEEMLRKLLTFYKVSPHFLRVVHFFGRQTRERISSSAAFRCLFTEKETDPAAHVSEICVRMVHVEKHGRVDPDIPNDDPWSVRQIGYYQRFDYEDSSSVCIHIRPPKDVNSRLVEALVKGRFSKGSDNLSPMSLHLAFVTTAMKNWQAYVEYLESELVKHRECVLLTDEDWKASREDGDIRAGYSDFRKLQRYFRDKLLNTLSIFDLNMDVMEGLKIHNQRLRSLGLLSHAACNDASDMLEHNTSMLRELRRDTETILERTGSAAQLIQALFEIRNDTLIRSYTLATSKLVDMAADNCKATASLVQMARDSQGDAQLMVQFAGRTKRDSVTMRVATMLATLYLPGTFVATVFGMDFFHSDIEIEHGKKIYSFSVATQIWIFSVIVVVLTAVTVTSFWLWERGLRRKDEAVRRDSIKTV</sequence>
<feature type="compositionally biased region" description="Polar residues" evidence="1">
    <location>
        <begin position="13"/>
        <end position="37"/>
    </location>
</feature>
<gene>
    <name evidence="4" type="ORF">GSTUM_00005223001</name>
</gene>
<accession>D5GAB6</accession>
<dbReference type="InParanoid" id="D5GAB6"/>
<dbReference type="AlphaFoldDB" id="D5GAB6"/>
<dbReference type="Proteomes" id="UP000006911">
    <property type="component" value="Unassembled WGS sequence"/>
</dbReference>
<dbReference type="STRING" id="656061.D5GAB6"/>
<dbReference type="OMA" id="NWRWCIR"/>
<dbReference type="RefSeq" id="XP_002837279.1">
    <property type="nucleotide sequence ID" value="XM_002837233.1"/>
</dbReference>
<dbReference type="Pfam" id="PF26616">
    <property type="entry name" value="CorA-like"/>
    <property type="match status" value="1"/>
</dbReference>
<keyword evidence="5" id="KW-1185">Reference proteome</keyword>
<dbReference type="Gene3D" id="1.20.58.340">
    <property type="entry name" value="Magnesium transport protein CorA, transmembrane region"/>
    <property type="match status" value="1"/>
</dbReference>
<keyword evidence="2" id="KW-0472">Membrane</keyword>
<evidence type="ECO:0000259" key="3">
    <source>
        <dbReference type="Pfam" id="PF26616"/>
    </source>
</evidence>
<dbReference type="eggNOG" id="ENOG502SAMN">
    <property type="taxonomic scope" value="Eukaryota"/>
</dbReference>
<proteinExistence type="predicted"/>
<keyword evidence="2" id="KW-0812">Transmembrane</keyword>
<evidence type="ECO:0000256" key="2">
    <source>
        <dbReference type="SAM" id="Phobius"/>
    </source>
</evidence>
<dbReference type="HOGENOM" id="CLU_029947_3_0_1"/>
<protein>
    <submittedName>
        <fullName evidence="4">(Perigord truffle) hypothetical protein</fullName>
    </submittedName>
</protein>
<evidence type="ECO:0000313" key="5">
    <source>
        <dbReference type="Proteomes" id="UP000006911"/>
    </source>
</evidence>
<feature type="domain" description="CorA-like transporter" evidence="3">
    <location>
        <begin position="40"/>
        <end position="305"/>
    </location>
</feature>